<feature type="chain" id="PRO_5008521243" evidence="4">
    <location>
        <begin position="25"/>
        <end position="1474"/>
    </location>
</feature>
<keyword evidence="3" id="KW-1133">Transmembrane helix</keyword>
<evidence type="ECO:0000256" key="2">
    <source>
        <dbReference type="SAM" id="MobiDB-lite"/>
    </source>
</evidence>
<keyword evidence="4" id="KW-0732">Signal</keyword>
<dbReference type="RefSeq" id="XP_019913408.1">
    <property type="nucleotide sequence ID" value="XM_020057976.1"/>
</dbReference>
<dbReference type="KEGG" id="pcot:PCOAH_00011670"/>
<dbReference type="OrthoDB" id="370629at2759"/>
<accession>A0A1B1DVA5</accession>
<feature type="compositionally biased region" description="Polar residues" evidence="2">
    <location>
        <begin position="613"/>
        <end position="623"/>
    </location>
</feature>
<sequence length="1474" mass="172589">MKHAFLPILFFLLLLIEEHDITTCFQLKTTPFFLNNPKFTSYTQKANNKRAILRLEKSFSAHGESLKRSNVDKSDVYENIDKFVRNSPFSNRSENDSANTKNLDRFTSSFASSPDVWNEVAIDDMSSKDVTHLTKFLYAEYKRAFASIDEKGNNADKTFNSEKIKSLFLSLGSVAIDNMNTDEFFKHLESYSLLLKCCKDNYVSFSFIKNEIGNIMNTIIKHSQNYLHDKHICDRMKNEFVNMHNLIKDIKKNDAIKMNIKSFFSVLSTNVVLNNNYVFHFLTEIFSALNLLIRDNPDLIQHYEYIINPHFFFISIFSLYSYNLSKARFYYVMLLIHNQINLENLKENVAKYDDTLNYSEYKTYILNTIFEKEKKECEYIKGVIANSKKGGSIIVEKKNEMHNESLNNDPSDEKEGKDAILNEEESLVKGRKHVQFKELYDNVLIKLLLFYVFFFFSDHYFCTIILLNLKNSIKDRKEDDHLLQIVNYLFSVLLDSLYPVRDYSNIVLLLSLYKNNFNALDDKSLSVVKKIFNAVVDDNMREETSGDMSKLLLDISESIKSVENEKNHMNKKITSNSNESKNVGGQLYTNGIILKEGDSKEEIAKCDGDRITEQNTESDTQNVENKDATANDSNSMKDKFNKYLLRLLKNKEYDKIERLEKRDNLYVNNKTYSLFIQSFLSNHKYDRVYKVYKKMKLKKNIPIKYLNAKNLIHSFKNCDIDKGHVLNELQLISKSYLNLYFSKDCYFVLTKTMLYKHMCDYLKKKCDMKLMIDIFNFNELLKYFIKFKSFINIKKLYFLLLKYSYIKTYKTYVILIRFFNNLNYESEKGITQEEAKPVSEGAAEEGSSLECVKEDASAVKDLKCPFEKNIEIYNHIVNLRKNKLSYYIFQGINSNEDFNLYNKVYEIAKKDKYDMSLFILSNFITEYIFMDYGSDDIIESELTNVNNILNIFFEAINLFFYKENYRITVNIFFFLLLFLNYYVTRYTKKDLKYSTFLKKNILNFFLSSNYEVIKVNRDDVYSYVPHFILRTVSMSVNHLKNAHNLKEIISSEWHFNSSDFNKNVILAPTVNCKNIMSIFLLLKNNLIMCDKTMEKDLYDKQKSNNNKVTQNVNVHAKGKNYLYRDVIEKNYSEQNGSTEQSAPPSSTFSNVANVFVKLKYTIGSDSVSEDSLKGFLFNKLRIHVNSKNVDALITTLRDIFFTYNNIIYLNSRDYLNVYEKLSLVYDSALAFLTIIFFLESGRDIKEGTAPTTTDISALPDGHPAGGGTKEVNFDEYISMLRAMDKEYFKDLLNGPTVCKLLKKYENFIHMCLYFDLNKKKVGNVITLLDLSRKCDILVSTETLIDVFSLYFERKMNDLIFKEFESFSRSGGTTNFELYYTVMKAAFFEENAKVALNVLNAVLKSFDIKRVPLNFFEGILLILKKKGKYKDLYQSIDRLHRELINFEKNEKFADLEKLAADVRSDLHKCKTERQF</sequence>
<protein>
    <submittedName>
        <fullName evidence="5">Uncharacterized protein</fullName>
    </submittedName>
</protein>
<dbReference type="EMBL" id="CP016243">
    <property type="protein sequence ID" value="ANQ06713.1"/>
    <property type="molecule type" value="Genomic_DNA"/>
</dbReference>
<dbReference type="VEuPathDB" id="PlasmoDB:PCOAH_00011670"/>
<gene>
    <name evidence="5" type="ORF">PCOAH_00011670</name>
</gene>
<evidence type="ECO:0000313" key="5">
    <source>
        <dbReference type="EMBL" id="ANQ06713.1"/>
    </source>
</evidence>
<organism evidence="5 6">
    <name type="scientific">Plasmodium coatneyi</name>
    <dbReference type="NCBI Taxonomy" id="208452"/>
    <lineage>
        <taxon>Eukaryota</taxon>
        <taxon>Sar</taxon>
        <taxon>Alveolata</taxon>
        <taxon>Apicomplexa</taxon>
        <taxon>Aconoidasida</taxon>
        <taxon>Haemosporida</taxon>
        <taxon>Plasmodiidae</taxon>
        <taxon>Plasmodium</taxon>
    </lineage>
</organism>
<name>A0A1B1DVA5_9APIC</name>
<feature type="signal peptide" evidence="4">
    <location>
        <begin position="1"/>
        <end position="24"/>
    </location>
</feature>
<dbReference type="PROSITE" id="PS51375">
    <property type="entry name" value="PPR"/>
    <property type="match status" value="1"/>
</dbReference>
<feature type="transmembrane region" description="Helical" evidence="3">
    <location>
        <begin position="965"/>
        <end position="983"/>
    </location>
</feature>
<feature type="compositionally biased region" description="Basic and acidic residues" evidence="2">
    <location>
        <begin position="624"/>
        <end position="633"/>
    </location>
</feature>
<feature type="region of interest" description="Disordered" evidence="2">
    <location>
        <begin position="610"/>
        <end position="633"/>
    </location>
</feature>
<feature type="transmembrane region" description="Helical" evidence="3">
    <location>
        <begin position="448"/>
        <end position="469"/>
    </location>
</feature>
<dbReference type="GeneID" id="30907893"/>
<dbReference type="InterPro" id="IPR002885">
    <property type="entry name" value="PPR_rpt"/>
</dbReference>
<evidence type="ECO:0000313" key="6">
    <source>
        <dbReference type="Proteomes" id="UP000092716"/>
    </source>
</evidence>
<reference evidence="6" key="1">
    <citation type="submission" date="2016-06" db="EMBL/GenBank/DDBJ databases">
        <title>First high quality genome sequence of Plasmodium coatneyi using continuous long reads from single molecule, real-time sequencing.</title>
        <authorList>
            <person name="Chien J.-T."/>
            <person name="Pakala S.B."/>
            <person name="Geraldo J.A."/>
            <person name="Lapp S.A."/>
            <person name="Barnwell J.W."/>
            <person name="Kissinger J.C."/>
            <person name="Galinski M.R."/>
            <person name="Humphrey J.C."/>
        </authorList>
    </citation>
    <scope>NUCLEOTIDE SEQUENCE [LARGE SCALE GENOMIC DNA]</scope>
    <source>
        <strain evidence="6">Hackeri</strain>
    </source>
</reference>
<dbReference type="Proteomes" id="UP000092716">
    <property type="component" value="Chromosome 5"/>
</dbReference>
<feature type="repeat" description="PPR" evidence="1">
    <location>
        <begin position="668"/>
        <end position="702"/>
    </location>
</feature>
<keyword evidence="6" id="KW-1185">Reference proteome</keyword>
<proteinExistence type="predicted"/>
<evidence type="ECO:0000256" key="1">
    <source>
        <dbReference type="PROSITE-ProRule" id="PRU00708"/>
    </source>
</evidence>
<evidence type="ECO:0000256" key="3">
    <source>
        <dbReference type="SAM" id="Phobius"/>
    </source>
</evidence>
<evidence type="ECO:0000256" key="4">
    <source>
        <dbReference type="SAM" id="SignalP"/>
    </source>
</evidence>
<keyword evidence="3" id="KW-0472">Membrane</keyword>
<keyword evidence="3" id="KW-0812">Transmembrane</keyword>